<dbReference type="Pfam" id="PF12600">
    <property type="entry name" value="DUF3769"/>
    <property type="match status" value="1"/>
</dbReference>
<dbReference type="InterPro" id="IPR022244">
    <property type="entry name" value="DUF3769"/>
</dbReference>
<dbReference type="KEGG" id="cic:CICLE_v100199572m"/>
<dbReference type="eggNOG" id="ENOG502QTCJ">
    <property type="taxonomic scope" value="Eukaryota"/>
</dbReference>
<dbReference type="GO" id="GO:0070300">
    <property type="term" value="F:phosphatidic acid binding"/>
    <property type="evidence" value="ECO:0007669"/>
    <property type="project" value="InterPro"/>
</dbReference>
<dbReference type="PANTHER" id="PTHR34954">
    <property type="entry name" value="EXPRESSED PROTEIN"/>
    <property type="match status" value="1"/>
</dbReference>
<dbReference type="Gramene" id="ESR58716">
    <property type="protein sequence ID" value="ESR58716"/>
    <property type="gene ID" value="CICLE_v100199572mg"/>
</dbReference>
<dbReference type="InParanoid" id="V4U947"/>
<dbReference type="FunCoup" id="V4U947">
    <property type="interactions" value="975"/>
</dbReference>
<dbReference type="GO" id="GO:1990052">
    <property type="term" value="P:ER to chloroplast lipid transport"/>
    <property type="evidence" value="ECO:0007669"/>
    <property type="project" value="InterPro"/>
</dbReference>
<accession>V4U947</accession>
<protein>
    <recommendedName>
        <fullName evidence="3">Protein TRIGALACTOSYLDIACYLGLYCEROL 4, chloroplastic</fullName>
    </recommendedName>
</protein>
<dbReference type="AlphaFoldDB" id="V4U947"/>
<dbReference type="OMA" id="RKDIWRQ"/>
<dbReference type="Proteomes" id="UP000030687">
    <property type="component" value="Unassembled WGS sequence"/>
</dbReference>
<sequence length="297" mass="32921">LLSHDITLEAAWPQLFIDHKAQYWDVPESVSLNVASLASDSGLRYRFGIQKKGGQPESANAIDGEPPAALMPGLCAKAAFSYEQRKDMWRNKETKEDLIIKTDKGSFWRPAYDVCLREPHAAISTIIGGTCVAWFGGKESSMAGESQDGRIAVNTKKRSPLSADLFGSICCTVQHGKFRRIFADLTRVDARLDISSVSGLAKSILNTFSRNSASSADNLVFSPRLNFILQQQVLGPIVFRVDSKYLLDAASGKDGSHMEDVIYSLSYSLRLLRSGKVVAWYSPKRKEGMIELRLFEF</sequence>
<dbReference type="PANTHER" id="PTHR34954:SF3">
    <property type="entry name" value="EXPRESSED PROTEIN"/>
    <property type="match status" value="1"/>
</dbReference>
<evidence type="ECO:0008006" key="3">
    <source>
        <dbReference type="Google" id="ProtNLM"/>
    </source>
</evidence>
<reference evidence="1 2" key="1">
    <citation type="submission" date="2013-10" db="EMBL/GenBank/DDBJ databases">
        <authorList>
            <consortium name="International Citrus Genome Consortium"/>
            <person name="Jenkins J."/>
            <person name="Schmutz J."/>
            <person name="Prochnik S."/>
            <person name="Rokhsar D."/>
            <person name="Gmitter F."/>
            <person name="Ollitrault P."/>
            <person name="Machado M."/>
            <person name="Talon M."/>
            <person name="Wincker P."/>
            <person name="Jaillon O."/>
            <person name="Morgante M."/>
        </authorList>
    </citation>
    <scope>NUCLEOTIDE SEQUENCE</scope>
    <source>
        <strain evidence="2">cv. Clemenules</strain>
    </source>
</reference>
<organism evidence="1 2">
    <name type="scientific">Citrus clementina</name>
    <name type="common">Clementine</name>
    <name type="synonym">Citrus deliciosa x Citrus sinensis</name>
    <dbReference type="NCBI Taxonomy" id="85681"/>
    <lineage>
        <taxon>Eukaryota</taxon>
        <taxon>Viridiplantae</taxon>
        <taxon>Streptophyta</taxon>
        <taxon>Embryophyta</taxon>
        <taxon>Tracheophyta</taxon>
        <taxon>Spermatophyta</taxon>
        <taxon>Magnoliopsida</taxon>
        <taxon>eudicotyledons</taxon>
        <taxon>Gunneridae</taxon>
        <taxon>Pentapetalae</taxon>
        <taxon>rosids</taxon>
        <taxon>malvids</taxon>
        <taxon>Sapindales</taxon>
        <taxon>Rutaceae</taxon>
        <taxon>Aurantioideae</taxon>
        <taxon>Citrus</taxon>
    </lineage>
</organism>
<feature type="non-terminal residue" evidence="1">
    <location>
        <position position="1"/>
    </location>
</feature>
<dbReference type="GO" id="GO:0009941">
    <property type="term" value="C:chloroplast envelope"/>
    <property type="evidence" value="ECO:0007669"/>
    <property type="project" value="TreeGrafter"/>
</dbReference>
<name>V4U947_CITCL</name>
<proteinExistence type="predicted"/>
<evidence type="ECO:0000313" key="1">
    <source>
        <dbReference type="EMBL" id="ESR58716.1"/>
    </source>
</evidence>
<dbReference type="OrthoDB" id="512148at2759"/>
<dbReference type="EMBL" id="KI536661">
    <property type="protein sequence ID" value="ESR58716.1"/>
    <property type="molecule type" value="Genomic_DNA"/>
</dbReference>
<keyword evidence="2" id="KW-1185">Reference proteome</keyword>
<gene>
    <name evidence="1" type="ORF">CICLE_v100199572mg</name>
</gene>
<dbReference type="STRING" id="85681.V4U947"/>
<evidence type="ECO:0000313" key="2">
    <source>
        <dbReference type="Proteomes" id="UP000030687"/>
    </source>
</evidence>
<dbReference type="InterPro" id="IPR044160">
    <property type="entry name" value="TGD4-like"/>
</dbReference>
<dbReference type="GO" id="GO:0034196">
    <property type="term" value="P:acylglycerol transport"/>
    <property type="evidence" value="ECO:0007669"/>
    <property type="project" value="InterPro"/>
</dbReference>